<accession>D5EHD1</accession>
<dbReference type="HOGENOM" id="CLU_3003861_0_0_0"/>
<organism evidence="2 3">
    <name type="scientific">Aminobacterium colombiense (strain DSM 12261 / ALA-1)</name>
    <dbReference type="NCBI Taxonomy" id="572547"/>
    <lineage>
        <taxon>Bacteria</taxon>
        <taxon>Thermotogati</taxon>
        <taxon>Synergistota</taxon>
        <taxon>Synergistia</taxon>
        <taxon>Synergistales</taxon>
        <taxon>Aminobacteriaceae</taxon>
        <taxon>Aminobacterium</taxon>
    </lineage>
</organism>
<keyword evidence="1" id="KW-0472">Membrane</keyword>
<reference evidence="2 3" key="1">
    <citation type="journal article" date="2010" name="Stand. Genomic Sci.">
        <title>Complete genome sequence of Aminobacterium colombiense type strain (ALA-1).</title>
        <authorList>
            <person name="Chertkov O."/>
            <person name="Sikorski J."/>
            <person name="Brambilla E."/>
            <person name="Lapidus A."/>
            <person name="Copeland A."/>
            <person name="Glavina Del Rio T."/>
            <person name="Nolan M."/>
            <person name="Lucas S."/>
            <person name="Tice H."/>
            <person name="Cheng J.F."/>
            <person name="Han C."/>
            <person name="Detter J.C."/>
            <person name="Bruce D."/>
            <person name="Tapia R."/>
            <person name="Goodwin L."/>
            <person name="Pitluck S."/>
            <person name="Liolios K."/>
            <person name="Ivanova N."/>
            <person name="Mavromatis K."/>
            <person name="Ovchinnikova G."/>
            <person name="Pati A."/>
            <person name="Chen A."/>
            <person name="Palaniappan K."/>
            <person name="Land M."/>
            <person name="Hauser L."/>
            <person name="Chang Y.J."/>
            <person name="Jeffries C.D."/>
            <person name="Spring S."/>
            <person name="Rohde M."/>
            <person name="Goker M."/>
            <person name="Bristow J."/>
            <person name="Eisen J.A."/>
            <person name="Markowitz V."/>
            <person name="Hugenholtz P."/>
            <person name="Kyrpides N.C."/>
            <person name="Klenk H.P."/>
        </authorList>
    </citation>
    <scope>NUCLEOTIDE SEQUENCE [LARGE SCALE GENOMIC DNA]</scope>
    <source>
        <strain evidence="3">DSM 12261 / ALA-1</strain>
    </source>
</reference>
<name>D5EHD1_AMICL</name>
<proteinExistence type="predicted"/>
<evidence type="ECO:0000313" key="2">
    <source>
        <dbReference type="EMBL" id="ADE57963.1"/>
    </source>
</evidence>
<keyword evidence="3" id="KW-1185">Reference proteome</keyword>
<evidence type="ECO:0000313" key="3">
    <source>
        <dbReference type="Proteomes" id="UP000002366"/>
    </source>
</evidence>
<dbReference type="Proteomes" id="UP000002366">
    <property type="component" value="Chromosome"/>
</dbReference>
<dbReference type="AlphaFoldDB" id="D5EHD1"/>
<dbReference type="EMBL" id="CP001997">
    <property type="protein sequence ID" value="ADE57963.1"/>
    <property type="molecule type" value="Genomic_DNA"/>
</dbReference>
<feature type="transmembrane region" description="Helical" evidence="1">
    <location>
        <begin position="12"/>
        <end position="32"/>
    </location>
</feature>
<keyword evidence="1" id="KW-1133">Transmembrane helix</keyword>
<dbReference type="KEGG" id="aco:Amico_1850"/>
<gene>
    <name evidence="2" type="ordered locus">Amico_1850</name>
</gene>
<evidence type="ECO:0000256" key="1">
    <source>
        <dbReference type="SAM" id="Phobius"/>
    </source>
</evidence>
<sequence length="56" mass="6064">MGYIIGKKLTSRGYPAMVIVVCATIGAAIGLWQGWITLRPLWKANSKGKDKKTKGS</sequence>
<dbReference type="STRING" id="572547.Amico_1850"/>
<protein>
    <submittedName>
        <fullName evidence="2">Uncharacterized protein</fullName>
    </submittedName>
</protein>
<keyword evidence="1" id="KW-0812">Transmembrane</keyword>